<dbReference type="OrthoDB" id="1698855at2759"/>
<keyword evidence="2" id="KW-1185">Reference proteome</keyword>
<dbReference type="GO" id="GO:0003676">
    <property type="term" value="F:nucleic acid binding"/>
    <property type="evidence" value="ECO:0007669"/>
    <property type="project" value="InterPro"/>
</dbReference>
<dbReference type="RefSeq" id="XP_016486471.1">
    <property type="nucleotide sequence ID" value="XM_016630985.1"/>
</dbReference>
<accession>A0A1S4BCD3</accession>
<dbReference type="KEGG" id="nta:107806755"/>
<dbReference type="InterPro" id="IPR002156">
    <property type="entry name" value="RNaseH_domain"/>
</dbReference>
<dbReference type="GeneID" id="107806755"/>
<reference evidence="3" key="2">
    <citation type="submission" date="2025-08" db="UniProtKB">
        <authorList>
            <consortium name="RefSeq"/>
        </authorList>
    </citation>
    <scope>IDENTIFICATION</scope>
</reference>
<name>A0A1S4BCD3_TOBAC</name>
<sequence length="213" mass="24492">MAEYEACILELKMVVDMTIKELLVIGDLNSLINQVQGESTSKNVMIIPYLHCVKELCNKFTKIEFKHVPRIQNKFADTLTTLSSMIQHPDKNYIGPIEIEVRDQHAYYFHVDEEPDGKQWYYDIQRLLKAREYLENSSSSQKRVLRKLTNYFFLNGKVLYRRTHDVGLLRANVARGWGIGRGRGQGEAHDTVIAPSRVDIEEPPVTPVGEQVA</sequence>
<dbReference type="Proteomes" id="UP000790787">
    <property type="component" value="Chromosome 12"/>
</dbReference>
<organism evidence="2 3">
    <name type="scientific">Nicotiana tabacum</name>
    <name type="common">Common tobacco</name>
    <dbReference type="NCBI Taxonomy" id="4097"/>
    <lineage>
        <taxon>Eukaryota</taxon>
        <taxon>Viridiplantae</taxon>
        <taxon>Streptophyta</taxon>
        <taxon>Embryophyta</taxon>
        <taxon>Tracheophyta</taxon>
        <taxon>Spermatophyta</taxon>
        <taxon>Magnoliopsida</taxon>
        <taxon>eudicotyledons</taxon>
        <taxon>Gunneridae</taxon>
        <taxon>Pentapetalae</taxon>
        <taxon>asterids</taxon>
        <taxon>lamiids</taxon>
        <taxon>Solanales</taxon>
        <taxon>Solanaceae</taxon>
        <taxon>Nicotianoideae</taxon>
        <taxon>Nicotianeae</taxon>
        <taxon>Nicotiana</taxon>
    </lineage>
</organism>
<gene>
    <name evidence="3" type="primary">LOC107806755</name>
</gene>
<evidence type="ECO:0000313" key="3">
    <source>
        <dbReference type="RefSeq" id="XP_016486471.1"/>
    </source>
</evidence>
<dbReference type="Gene3D" id="3.30.420.10">
    <property type="entry name" value="Ribonuclease H-like superfamily/Ribonuclease H"/>
    <property type="match status" value="1"/>
</dbReference>
<proteinExistence type="predicted"/>
<dbReference type="PANTHER" id="PTHR48475:SF1">
    <property type="entry name" value="RNASE H TYPE-1 DOMAIN-CONTAINING PROTEIN"/>
    <property type="match status" value="1"/>
</dbReference>
<dbReference type="PaxDb" id="4097-A0A1S4BCD3"/>
<dbReference type="Pfam" id="PF13456">
    <property type="entry name" value="RVT_3"/>
    <property type="match status" value="1"/>
</dbReference>
<reference evidence="2" key="1">
    <citation type="journal article" date="2014" name="Nat. Commun.">
        <title>The tobacco genome sequence and its comparison with those of tomato and potato.</title>
        <authorList>
            <person name="Sierro N."/>
            <person name="Battey J.N."/>
            <person name="Ouadi S."/>
            <person name="Bakaher N."/>
            <person name="Bovet L."/>
            <person name="Willig A."/>
            <person name="Goepfert S."/>
            <person name="Peitsch M.C."/>
            <person name="Ivanov N.V."/>
        </authorList>
    </citation>
    <scope>NUCLEOTIDE SEQUENCE [LARGE SCALE GENOMIC DNA]</scope>
</reference>
<dbReference type="PANTHER" id="PTHR48475">
    <property type="entry name" value="RIBONUCLEASE H"/>
    <property type="match status" value="1"/>
</dbReference>
<protein>
    <recommendedName>
        <fullName evidence="1">RNase H type-1 domain-containing protein</fullName>
    </recommendedName>
</protein>
<dbReference type="InterPro" id="IPR036397">
    <property type="entry name" value="RNaseH_sf"/>
</dbReference>
<dbReference type="AlphaFoldDB" id="A0A1S4BCD3"/>
<dbReference type="SUPFAM" id="SSF53098">
    <property type="entry name" value="Ribonuclease H-like"/>
    <property type="match status" value="1"/>
</dbReference>
<evidence type="ECO:0000259" key="1">
    <source>
        <dbReference type="Pfam" id="PF13456"/>
    </source>
</evidence>
<evidence type="ECO:0000313" key="2">
    <source>
        <dbReference type="Proteomes" id="UP000790787"/>
    </source>
</evidence>
<dbReference type="InterPro" id="IPR012337">
    <property type="entry name" value="RNaseH-like_sf"/>
</dbReference>
<dbReference type="GO" id="GO:0004523">
    <property type="term" value="F:RNA-DNA hybrid ribonuclease activity"/>
    <property type="evidence" value="ECO:0007669"/>
    <property type="project" value="InterPro"/>
</dbReference>